<feature type="compositionally biased region" description="Basic and acidic residues" evidence="1">
    <location>
        <begin position="181"/>
        <end position="190"/>
    </location>
</feature>
<evidence type="ECO:0000313" key="2">
    <source>
        <dbReference type="EMBL" id="KAF9444455.1"/>
    </source>
</evidence>
<evidence type="ECO:0000256" key="1">
    <source>
        <dbReference type="SAM" id="MobiDB-lite"/>
    </source>
</evidence>
<feature type="region of interest" description="Disordered" evidence="1">
    <location>
        <begin position="288"/>
        <end position="327"/>
    </location>
</feature>
<gene>
    <name evidence="2" type="ORF">P691DRAFT_341899</name>
</gene>
<feature type="compositionally biased region" description="Acidic residues" evidence="1">
    <location>
        <begin position="571"/>
        <end position="585"/>
    </location>
</feature>
<feature type="compositionally biased region" description="Basic and acidic residues" evidence="1">
    <location>
        <begin position="586"/>
        <end position="601"/>
    </location>
</feature>
<dbReference type="AlphaFoldDB" id="A0A9P5X7A4"/>
<feature type="compositionally biased region" description="Polar residues" evidence="1">
    <location>
        <begin position="101"/>
        <end position="114"/>
    </location>
</feature>
<feature type="compositionally biased region" description="Polar residues" evidence="1">
    <location>
        <begin position="158"/>
        <end position="172"/>
    </location>
</feature>
<accession>A0A9P5X7A4</accession>
<name>A0A9P5X7A4_9AGAR</name>
<feature type="region of interest" description="Disordered" evidence="1">
    <location>
        <begin position="85"/>
        <end position="267"/>
    </location>
</feature>
<dbReference type="OrthoDB" id="432685at2759"/>
<feature type="region of interest" description="Disordered" evidence="1">
    <location>
        <begin position="569"/>
        <end position="616"/>
    </location>
</feature>
<dbReference type="Proteomes" id="UP000807342">
    <property type="component" value="Unassembled WGS sequence"/>
</dbReference>
<feature type="compositionally biased region" description="Basic and acidic residues" evidence="1">
    <location>
        <begin position="392"/>
        <end position="411"/>
    </location>
</feature>
<evidence type="ECO:0000313" key="3">
    <source>
        <dbReference type="Proteomes" id="UP000807342"/>
    </source>
</evidence>
<feature type="region of interest" description="Disordered" evidence="1">
    <location>
        <begin position="392"/>
        <end position="412"/>
    </location>
</feature>
<comment type="caution">
    <text evidence="2">The sequence shown here is derived from an EMBL/GenBank/DDBJ whole genome shotgun (WGS) entry which is preliminary data.</text>
</comment>
<dbReference type="EMBL" id="MU151374">
    <property type="protein sequence ID" value="KAF9444455.1"/>
    <property type="molecule type" value="Genomic_DNA"/>
</dbReference>
<sequence>MASQTDIERELYTIFTDHPNSHVNESGEPVIPADALVDVFRAFGDVSNTPLLSDEETNMLKTLLVNNPGLEVTPSILLQFIAEKTRHSPSPGPDDNDTDENSSPRGRNRQPTSASDHHRSSSNESNDASYYGSRPPSRGPPGTPHSRSIFDMERRQRSQPLVNAPSSWNSSKRPAPAARRRSIDGNRSDSEYSISPSAFTRSTSGHMRTRTPSNPASPSLTNADLSFSPVSSPTFSNTYPRPHSRSSSMSTPSYNQQNFSVFGSPGLGDNSLDDETIVNNALLASANSSGEYDYRSDPDSSFGSAINSLPMPSSALDSDSDDEQDSSLGLVLDRNTASSTASMEPLERLDALQRTNAELGRKLMEAERTLRNRLAEHESELEEMQAKLEEMRSELSATKREEKELRSKERQNSTQINALELEVQKITKALEHAKSTYTSLQRQYQEQCSFSEKYRSDLRMREETIRSLRESAQLHELELAKWAREQQGFEERIAHLEAELSVAQGVYAQLDEQKQENLLLKETIDRMRFEMDEMRAGAVLAAGGPGGTSAANTISRSLGAELMGKLKWDEEGAEEEDEEVEDSSFEEGRSTEVERSEDERGSVTAVEFEDEDEEDEDVIQTIITRTKRKVASRAKELPSSKKSHTFAEREHSHHLELEELKEYSDIAIQYDPTLICVSSGVQTLPLPITPTASFSMQTDPEPVPEPTPTYTLAVQTDPEPEPVPLVKVTMEIEIQTDEQPEPVVPSGVDTPPVTQEGEESLASSSSTILPPTPKAHTRALEDEPPTYNQVAAQREEEEKARRVVSDTLSRWHLGATLGLRSLYTECDHKRSGPAVEAEDDRADTLDGIDAQPVEGGVPEELADEWKALKEELGVECLVIDKIIENSAKVPRSPNALATGAPDKGKRRSGRFFNVYNTYVYGDSADTASTSTASATGGKSLATTLTTLATQTLLFASASAVVFLAMAPYLLPSNNVPGGATAYDRAAWASFNTIGGAAPGEGFVFVPHGGVGGGIARAGAGLFGLFGWGAGAGIGGQAQGQAQTTEASFFWCLYCAFFVLPHLRSPSPTFIPFARSVHDLNDFYVSDFFALHSLAAPLYT</sequence>
<feature type="compositionally biased region" description="Polar residues" evidence="1">
    <location>
        <begin position="191"/>
        <end position="239"/>
    </location>
</feature>
<reference evidence="2" key="1">
    <citation type="submission" date="2020-11" db="EMBL/GenBank/DDBJ databases">
        <authorList>
            <consortium name="DOE Joint Genome Institute"/>
            <person name="Ahrendt S."/>
            <person name="Riley R."/>
            <person name="Andreopoulos W."/>
            <person name="Labutti K."/>
            <person name="Pangilinan J."/>
            <person name="Ruiz-Duenas F.J."/>
            <person name="Barrasa J.M."/>
            <person name="Sanchez-Garcia M."/>
            <person name="Camarero S."/>
            <person name="Miyauchi S."/>
            <person name="Serrano A."/>
            <person name="Linde D."/>
            <person name="Babiker R."/>
            <person name="Drula E."/>
            <person name="Ayuso-Fernandez I."/>
            <person name="Pacheco R."/>
            <person name="Padilla G."/>
            <person name="Ferreira P."/>
            <person name="Barriuso J."/>
            <person name="Kellner H."/>
            <person name="Castanera R."/>
            <person name="Alfaro M."/>
            <person name="Ramirez L."/>
            <person name="Pisabarro A.G."/>
            <person name="Kuo A."/>
            <person name="Tritt A."/>
            <person name="Lipzen A."/>
            <person name="He G."/>
            <person name="Yan M."/>
            <person name="Ng V."/>
            <person name="Cullen D."/>
            <person name="Martin F."/>
            <person name="Rosso M.-N."/>
            <person name="Henrissat B."/>
            <person name="Hibbett D."/>
            <person name="Martinez A.T."/>
            <person name="Grigoriev I.V."/>
        </authorList>
    </citation>
    <scope>NUCLEOTIDE SEQUENCE</scope>
    <source>
        <strain evidence="2">MF-IS2</strain>
    </source>
</reference>
<feature type="region of interest" description="Disordered" evidence="1">
    <location>
        <begin position="738"/>
        <end position="782"/>
    </location>
</feature>
<feature type="compositionally biased region" description="Acidic residues" evidence="1">
    <location>
        <begin position="607"/>
        <end position="616"/>
    </location>
</feature>
<organism evidence="2 3">
    <name type="scientific">Macrolepiota fuliginosa MF-IS2</name>
    <dbReference type="NCBI Taxonomy" id="1400762"/>
    <lineage>
        <taxon>Eukaryota</taxon>
        <taxon>Fungi</taxon>
        <taxon>Dikarya</taxon>
        <taxon>Basidiomycota</taxon>
        <taxon>Agaricomycotina</taxon>
        <taxon>Agaricomycetes</taxon>
        <taxon>Agaricomycetidae</taxon>
        <taxon>Agaricales</taxon>
        <taxon>Agaricineae</taxon>
        <taxon>Agaricaceae</taxon>
        <taxon>Macrolepiota</taxon>
    </lineage>
</organism>
<protein>
    <submittedName>
        <fullName evidence="2">Uncharacterized protein</fullName>
    </submittedName>
</protein>
<proteinExistence type="predicted"/>
<keyword evidence="3" id="KW-1185">Reference proteome</keyword>
<feature type="compositionally biased region" description="Polar residues" evidence="1">
    <location>
        <begin position="299"/>
        <end position="311"/>
    </location>
</feature>